<gene>
    <name evidence="3" type="primary">ribD</name>
    <name evidence="3" type="ORF">CYJ41_00155</name>
</gene>
<dbReference type="InterPro" id="IPR024072">
    <property type="entry name" value="DHFR-like_dom_sf"/>
</dbReference>
<evidence type="ECO:0000313" key="4">
    <source>
        <dbReference type="Proteomes" id="UP000234639"/>
    </source>
</evidence>
<dbReference type="CDD" id="cd01284">
    <property type="entry name" value="Riboflavin_deaminase-reductase"/>
    <property type="match status" value="1"/>
</dbReference>
<dbReference type="SUPFAM" id="SSF53597">
    <property type="entry name" value="Dihydrofolate reductase-like"/>
    <property type="match status" value="1"/>
</dbReference>
<name>A0A2I1NC10_9BACT</name>
<comment type="pathway">
    <text evidence="1">Cofactor biosynthesis; riboflavin biosynthesis.</text>
</comment>
<dbReference type="InterPro" id="IPR004794">
    <property type="entry name" value="Eubact_RibD"/>
</dbReference>
<dbReference type="SUPFAM" id="SSF53927">
    <property type="entry name" value="Cytidine deaminase-like"/>
    <property type="match status" value="1"/>
</dbReference>
<organism evidence="3 4">
    <name type="scientific">Campylobacter ureolyticus</name>
    <dbReference type="NCBI Taxonomy" id="827"/>
    <lineage>
        <taxon>Bacteria</taxon>
        <taxon>Pseudomonadati</taxon>
        <taxon>Campylobacterota</taxon>
        <taxon>Epsilonproteobacteria</taxon>
        <taxon>Campylobacterales</taxon>
        <taxon>Campylobacteraceae</taxon>
        <taxon>Campylobacter</taxon>
    </lineage>
</organism>
<reference evidence="3 4" key="1">
    <citation type="submission" date="2017-12" db="EMBL/GenBank/DDBJ databases">
        <title>Phylogenetic diversity of female urinary microbiome.</title>
        <authorList>
            <person name="Thomas-White K."/>
            <person name="Wolfe A.J."/>
        </authorList>
    </citation>
    <scope>NUCLEOTIDE SEQUENCE [LARGE SCALE GENOMIC DNA]</scope>
    <source>
        <strain evidence="3 4">UMB0112</strain>
    </source>
</reference>
<proteinExistence type="predicted"/>
<dbReference type="AlphaFoldDB" id="A0A2I1NC10"/>
<dbReference type="UniPathway" id="UPA00275"/>
<dbReference type="Proteomes" id="UP000234639">
    <property type="component" value="Unassembled WGS sequence"/>
</dbReference>
<dbReference type="GO" id="GO:0008835">
    <property type="term" value="F:diaminohydroxyphosphoribosylaminopyrimidine deaminase activity"/>
    <property type="evidence" value="ECO:0007669"/>
    <property type="project" value="InterPro"/>
</dbReference>
<dbReference type="RefSeq" id="WP_101636387.1">
    <property type="nucleotide sequence ID" value="NZ_PKHU01000001.1"/>
</dbReference>
<dbReference type="Gene3D" id="3.40.430.10">
    <property type="entry name" value="Dihydrofolate Reductase, subunit A"/>
    <property type="match status" value="1"/>
</dbReference>
<feature type="domain" description="CMP/dCMP-type deaminase" evidence="2">
    <location>
        <begin position="1"/>
        <end position="148"/>
    </location>
</feature>
<dbReference type="NCBIfam" id="TIGR00326">
    <property type="entry name" value="eubact_ribD"/>
    <property type="match status" value="1"/>
</dbReference>
<dbReference type="EMBL" id="PKHU01000001">
    <property type="protein sequence ID" value="PKZ29890.1"/>
    <property type="molecule type" value="Genomic_DNA"/>
</dbReference>
<dbReference type="Pfam" id="PF00383">
    <property type="entry name" value="dCMP_cyt_deam_1"/>
    <property type="match status" value="1"/>
</dbReference>
<dbReference type="PROSITE" id="PS51747">
    <property type="entry name" value="CYT_DCMP_DEAMINASES_2"/>
    <property type="match status" value="1"/>
</dbReference>
<sequence length="333" mass="37864">MNDEFYMSLAIKKAWQYQILTYPNPAVGALILDKNNQILSIEAHQKAGYNHAEVNAIKSALKKLNSNLVFPKDEKQTYDFILKNHNNLLKEAKIYVTLEPCAHHGKTPPCANLIKELYFSEVIISQKDINPVAKGGAQILKNAGIKVKFGVLQNDGFLLLEPFLRCLNGNFSFFKLGMSLNGVIKGGIITNNASRLLVHKLRNVSEILAIGGNTVRVDRPILDTRLLGKNFKNPDIFIYSKKNEFDKTIPLFSVQNREVIISNDIEKLKNYKLCMIEGGEQMARNLPPFVTHILIFFSSKFINLDSISLNLELELLFLDKLDDNYYGWFKIKR</sequence>
<protein>
    <submittedName>
        <fullName evidence="3">Bifunctional diaminohydroxyphosphoribosylaminopyrimidine deaminase/5-amino-6-(5-phosphoribosylamino)uracil reductase RibD</fullName>
    </submittedName>
</protein>
<dbReference type="Gene3D" id="3.40.140.10">
    <property type="entry name" value="Cytidine Deaminase, domain 2"/>
    <property type="match status" value="1"/>
</dbReference>
<comment type="caution">
    <text evidence="3">The sequence shown here is derived from an EMBL/GenBank/DDBJ whole genome shotgun (WGS) entry which is preliminary data.</text>
</comment>
<dbReference type="GO" id="GO:0009231">
    <property type="term" value="P:riboflavin biosynthetic process"/>
    <property type="evidence" value="ECO:0007669"/>
    <property type="project" value="UniProtKB-UniPathway"/>
</dbReference>
<dbReference type="InterPro" id="IPR016193">
    <property type="entry name" value="Cytidine_deaminase-like"/>
</dbReference>
<evidence type="ECO:0000256" key="1">
    <source>
        <dbReference type="ARBA" id="ARBA00005104"/>
    </source>
</evidence>
<dbReference type="InterPro" id="IPR002125">
    <property type="entry name" value="CMP_dCMP_dom"/>
</dbReference>
<accession>A0A2I1NC10</accession>
<evidence type="ECO:0000259" key="2">
    <source>
        <dbReference type="PROSITE" id="PS51747"/>
    </source>
</evidence>
<evidence type="ECO:0000313" key="3">
    <source>
        <dbReference type="EMBL" id="PKZ29890.1"/>
    </source>
</evidence>